<feature type="transmembrane region" description="Helical" evidence="6">
    <location>
        <begin position="168"/>
        <end position="187"/>
    </location>
</feature>
<keyword evidence="2" id="KW-0813">Transport</keyword>
<feature type="transmembrane region" description="Helical" evidence="6">
    <location>
        <begin position="298"/>
        <end position="316"/>
    </location>
</feature>
<keyword evidence="4 6" id="KW-1133">Transmembrane helix</keyword>
<keyword evidence="3 6" id="KW-0812">Transmembrane</keyword>
<name>A0ABW3EZ78_9ACTN</name>
<feature type="transmembrane region" description="Helical" evidence="6">
    <location>
        <begin position="420"/>
        <end position="438"/>
    </location>
</feature>
<proteinExistence type="predicted"/>
<dbReference type="InterPro" id="IPR004813">
    <property type="entry name" value="OPT"/>
</dbReference>
<keyword evidence="5 6" id="KW-0472">Membrane</keyword>
<feature type="transmembrane region" description="Helical" evidence="6">
    <location>
        <begin position="350"/>
        <end position="383"/>
    </location>
</feature>
<evidence type="ECO:0000256" key="1">
    <source>
        <dbReference type="ARBA" id="ARBA00004141"/>
    </source>
</evidence>
<feature type="transmembrane region" description="Helical" evidence="6">
    <location>
        <begin position="493"/>
        <end position="520"/>
    </location>
</feature>
<feature type="transmembrane region" description="Helical" evidence="6">
    <location>
        <begin position="86"/>
        <end position="109"/>
    </location>
</feature>
<keyword evidence="8" id="KW-1185">Reference proteome</keyword>
<evidence type="ECO:0000256" key="4">
    <source>
        <dbReference type="ARBA" id="ARBA00022989"/>
    </source>
</evidence>
<accession>A0ABW3EZ78</accession>
<evidence type="ECO:0000256" key="2">
    <source>
        <dbReference type="ARBA" id="ARBA00022448"/>
    </source>
</evidence>
<feature type="transmembrane region" description="Helical" evidence="6">
    <location>
        <begin position="20"/>
        <end position="41"/>
    </location>
</feature>
<feature type="transmembrane region" description="Helical" evidence="6">
    <location>
        <begin position="115"/>
        <end position="137"/>
    </location>
</feature>
<dbReference type="Proteomes" id="UP001596972">
    <property type="component" value="Unassembled WGS sequence"/>
</dbReference>
<feature type="transmembrane region" description="Helical" evidence="6">
    <location>
        <begin position="193"/>
        <end position="216"/>
    </location>
</feature>
<dbReference type="EMBL" id="JBHTJA010000117">
    <property type="protein sequence ID" value="MFD0905136.1"/>
    <property type="molecule type" value="Genomic_DNA"/>
</dbReference>
<feature type="transmembrane region" description="Helical" evidence="6">
    <location>
        <begin position="323"/>
        <end position="344"/>
    </location>
</feature>
<organism evidence="7 8">
    <name type="scientific">Actinomadura sediminis</name>
    <dbReference type="NCBI Taxonomy" id="1038904"/>
    <lineage>
        <taxon>Bacteria</taxon>
        <taxon>Bacillati</taxon>
        <taxon>Actinomycetota</taxon>
        <taxon>Actinomycetes</taxon>
        <taxon>Streptosporangiales</taxon>
        <taxon>Thermomonosporaceae</taxon>
        <taxon>Actinomadura</taxon>
    </lineage>
</organism>
<comment type="caution">
    <text evidence="7">The sequence shown here is derived from an EMBL/GenBank/DDBJ whole genome shotgun (WGS) entry which is preliminary data.</text>
</comment>
<evidence type="ECO:0000313" key="8">
    <source>
        <dbReference type="Proteomes" id="UP001596972"/>
    </source>
</evidence>
<reference evidence="8" key="1">
    <citation type="journal article" date="2019" name="Int. J. Syst. Evol. Microbiol.">
        <title>The Global Catalogue of Microorganisms (GCM) 10K type strain sequencing project: providing services to taxonomists for standard genome sequencing and annotation.</title>
        <authorList>
            <consortium name="The Broad Institute Genomics Platform"/>
            <consortium name="The Broad Institute Genome Sequencing Center for Infectious Disease"/>
            <person name="Wu L."/>
            <person name="Ma J."/>
        </authorList>
    </citation>
    <scope>NUCLEOTIDE SEQUENCE [LARGE SCALE GENOMIC DNA]</scope>
    <source>
        <strain evidence="8">JCM 31202</strain>
    </source>
</reference>
<protein>
    <submittedName>
        <fullName evidence="7">OPT/YSL family transporter</fullName>
    </submittedName>
</protein>
<evidence type="ECO:0000256" key="3">
    <source>
        <dbReference type="ARBA" id="ARBA00022692"/>
    </source>
</evidence>
<feature type="transmembrane region" description="Helical" evidence="6">
    <location>
        <begin position="237"/>
        <end position="254"/>
    </location>
</feature>
<evidence type="ECO:0000313" key="7">
    <source>
        <dbReference type="EMBL" id="MFD0905136.1"/>
    </source>
</evidence>
<gene>
    <name evidence="7" type="ORF">ACFQ11_32500</name>
</gene>
<comment type="subcellular location">
    <subcellularLocation>
        <location evidence="1">Membrane</location>
        <topology evidence="1">Multi-pass membrane protein</topology>
    </subcellularLocation>
</comment>
<evidence type="ECO:0000256" key="5">
    <source>
        <dbReference type="ARBA" id="ARBA00023136"/>
    </source>
</evidence>
<evidence type="ECO:0000256" key="6">
    <source>
        <dbReference type="SAM" id="Phobius"/>
    </source>
</evidence>
<sequence>MTTRSLKGAALRGPESHPRAHEPVVLTLTVVLSVLGALIGLHLVTTLGISANTSVIGALIAMLVGRIPARRLREMRSVHRQNLVQSAISGATFAAANSLLVPIGVPFVLGRPDLVWPMLLGAGIGLFVDSLVLYRVFDSKLFPARSTWPPGVAAAETIVAGDEGGRKALVLGVGGLVGFLGSFVKIAGNALPFSAAGVALIGNIWALGMFGVGLGVNQYGREWFDIDLNEMYIPHGFMVGAGLVALLQAVVLLVRRQQDKADGGDDGDGRTAVGARTGEAMQTTVDENGLRRALTQGYVLFVLGSLVVALTGGILGELSVIELIGWCLLAGFAALVHQLIVGLAAMHSGWFPAFAVTLIFMVLGLVIGIPTVPLALFVAYIAATGPAFADMGYDLKAGWILRQGGTPYRLVERAGRRQQYVAQLVGFAVALAVVAVTWKSYFEGGEIPPVSKVYADTVAGGLTDTSTLTNILIWAVPGALIQFIGGPERQMGVLLATGLLILTPYACWFVLGALAFRIIWARVRGPEAASGELNLIGSGLIAGSSLTDVSRVVKG</sequence>
<dbReference type="RefSeq" id="WP_378305722.1">
    <property type="nucleotide sequence ID" value="NZ_JBHTJA010000117.1"/>
</dbReference>
<dbReference type="Pfam" id="PF03169">
    <property type="entry name" value="OPT"/>
    <property type="match status" value="2"/>
</dbReference>
<feature type="transmembrane region" description="Helical" evidence="6">
    <location>
        <begin position="47"/>
        <end position="65"/>
    </location>
</feature>